<dbReference type="SUPFAM" id="SSF117916">
    <property type="entry name" value="Fe-S cluster assembly (FSCA) domain-like"/>
    <property type="match status" value="1"/>
</dbReference>
<gene>
    <name evidence="2" type="ORF">GTOL_11239</name>
</gene>
<evidence type="ECO:0000259" key="1">
    <source>
        <dbReference type="Pfam" id="PF01883"/>
    </source>
</evidence>
<protein>
    <recommendedName>
        <fullName evidence="1">MIP18 family-like domain-containing protein</fullName>
    </recommendedName>
</protein>
<evidence type="ECO:0000313" key="2">
    <source>
        <dbReference type="EMBL" id="CAG4883357.1"/>
    </source>
</evidence>
<dbReference type="Gene3D" id="3.30.300.130">
    <property type="entry name" value="Fe-S cluster assembly (FSCA)"/>
    <property type="match status" value="1"/>
</dbReference>
<name>A0A916J2F7_9PROT</name>
<evidence type="ECO:0000313" key="3">
    <source>
        <dbReference type="Proteomes" id="UP000742786"/>
    </source>
</evidence>
<dbReference type="PANTHER" id="PTHR42831:SF1">
    <property type="entry name" value="FE-S PROTEIN MATURATION AUXILIARY FACTOR YITW"/>
    <property type="match status" value="1"/>
</dbReference>
<dbReference type="Pfam" id="PF01883">
    <property type="entry name" value="FeS_assembly_P"/>
    <property type="match status" value="1"/>
</dbReference>
<dbReference type="AlphaFoldDB" id="A0A916J2F7"/>
<dbReference type="PANTHER" id="PTHR42831">
    <property type="entry name" value="FE-S PROTEIN MATURATION AUXILIARY FACTOR YITW"/>
    <property type="match status" value="1"/>
</dbReference>
<proteinExistence type="predicted"/>
<dbReference type="InterPro" id="IPR052339">
    <property type="entry name" value="Fe-S_Maturation_MIP18"/>
</dbReference>
<dbReference type="EMBL" id="CAJQUM010000001">
    <property type="protein sequence ID" value="CAG4883357.1"/>
    <property type="molecule type" value="Genomic_DNA"/>
</dbReference>
<organism evidence="2 3">
    <name type="scientific">Georgfuchsia toluolica</name>
    <dbReference type="NCBI Taxonomy" id="424218"/>
    <lineage>
        <taxon>Bacteria</taxon>
        <taxon>Pseudomonadati</taxon>
        <taxon>Pseudomonadota</taxon>
        <taxon>Betaproteobacteria</taxon>
        <taxon>Nitrosomonadales</taxon>
        <taxon>Sterolibacteriaceae</taxon>
        <taxon>Georgfuchsia</taxon>
    </lineage>
</organism>
<keyword evidence="3" id="KW-1185">Reference proteome</keyword>
<sequence length="127" mass="14281">MASELSVAPTRPQIDMEQVRDILRQVVDTEVGKNIVAMGLVYRIDVTSDQLLIEMTMTSSACPMGEMILDDVHVALQEALPQTMQLDVRLVWEPPWNPSMMDKATRQQTRIILDHVKPSPCISPPLL</sequence>
<dbReference type="Proteomes" id="UP000742786">
    <property type="component" value="Unassembled WGS sequence"/>
</dbReference>
<feature type="domain" description="MIP18 family-like" evidence="1">
    <location>
        <begin position="17"/>
        <end position="82"/>
    </location>
</feature>
<dbReference type="InterPro" id="IPR002744">
    <property type="entry name" value="MIP18-like"/>
</dbReference>
<comment type="caution">
    <text evidence="2">The sequence shown here is derived from an EMBL/GenBank/DDBJ whole genome shotgun (WGS) entry which is preliminary data.</text>
</comment>
<reference evidence="2" key="1">
    <citation type="submission" date="2021-04" db="EMBL/GenBank/DDBJ databases">
        <authorList>
            <person name="Hornung B."/>
        </authorList>
    </citation>
    <scope>NUCLEOTIDE SEQUENCE</scope>
    <source>
        <strain evidence="2">G5G6</strain>
    </source>
</reference>
<dbReference type="RefSeq" id="WP_246590891.1">
    <property type="nucleotide sequence ID" value="NZ_CAJQUM010000001.1"/>
</dbReference>
<dbReference type="InterPro" id="IPR034904">
    <property type="entry name" value="FSCA_dom_sf"/>
</dbReference>
<accession>A0A916J2F7</accession>